<name>A0A8T0R3W0_PANVG</name>
<evidence type="ECO:0000313" key="2">
    <source>
        <dbReference type="EMBL" id="KAG2579920.1"/>
    </source>
</evidence>
<feature type="transmembrane region" description="Helical" evidence="1">
    <location>
        <begin position="159"/>
        <end position="180"/>
    </location>
</feature>
<organism evidence="2 3">
    <name type="scientific">Panicum virgatum</name>
    <name type="common">Blackwell switchgrass</name>
    <dbReference type="NCBI Taxonomy" id="38727"/>
    <lineage>
        <taxon>Eukaryota</taxon>
        <taxon>Viridiplantae</taxon>
        <taxon>Streptophyta</taxon>
        <taxon>Embryophyta</taxon>
        <taxon>Tracheophyta</taxon>
        <taxon>Spermatophyta</taxon>
        <taxon>Magnoliopsida</taxon>
        <taxon>Liliopsida</taxon>
        <taxon>Poales</taxon>
        <taxon>Poaceae</taxon>
        <taxon>PACMAD clade</taxon>
        <taxon>Panicoideae</taxon>
        <taxon>Panicodae</taxon>
        <taxon>Paniceae</taxon>
        <taxon>Panicinae</taxon>
        <taxon>Panicum</taxon>
        <taxon>Panicum sect. Hiantes</taxon>
    </lineage>
</organism>
<dbReference type="EMBL" id="CM029048">
    <property type="protein sequence ID" value="KAG2579920.1"/>
    <property type="molecule type" value="Genomic_DNA"/>
</dbReference>
<protein>
    <submittedName>
        <fullName evidence="2">Uncharacterized protein</fullName>
    </submittedName>
</protein>
<dbReference type="AlphaFoldDB" id="A0A8T0R3W0"/>
<evidence type="ECO:0000313" key="3">
    <source>
        <dbReference type="Proteomes" id="UP000823388"/>
    </source>
</evidence>
<comment type="caution">
    <text evidence="2">The sequence shown here is derived from an EMBL/GenBank/DDBJ whole genome shotgun (WGS) entry which is preliminary data.</text>
</comment>
<reference evidence="2" key="1">
    <citation type="submission" date="2020-05" db="EMBL/GenBank/DDBJ databases">
        <title>WGS assembly of Panicum virgatum.</title>
        <authorList>
            <person name="Lovell J.T."/>
            <person name="Jenkins J."/>
            <person name="Shu S."/>
            <person name="Juenger T.E."/>
            <person name="Schmutz J."/>
        </authorList>
    </citation>
    <scope>NUCLEOTIDE SEQUENCE</scope>
    <source>
        <strain evidence="2">AP13</strain>
    </source>
</reference>
<evidence type="ECO:0000256" key="1">
    <source>
        <dbReference type="SAM" id="Phobius"/>
    </source>
</evidence>
<sequence>MAGRFVSHKFVSGICRSTSRLTARASPSARATDPIVPRALEAGIRNNSNVFHGAAVQSGTAVPNNCAIHSYAAARYLGTSPWSCAATKAGCPTTGMPSTVIKKPTFPVSVGGMKRTYSSGAPNKLGHSWGAKLAAWRDRGSVLKLRIAKKLGPDEGDKGWITLMFLATCIGFWFFIMSLYPTARDYGHGRSGSRGCSGCCHCLAGGSKS</sequence>
<keyword evidence="1" id="KW-0472">Membrane</keyword>
<keyword evidence="1" id="KW-1133">Transmembrane helix</keyword>
<dbReference type="Proteomes" id="UP000823388">
    <property type="component" value="Chromosome 6N"/>
</dbReference>
<keyword evidence="3" id="KW-1185">Reference proteome</keyword>
<keyword evidence="1" id="KW-0812">Transmembrane</keyword>
<accession>A0A8T0R3W0</accession>
<gene>
    <name evidence="2" type="ORF">PVAP13_6NG310000</name>
</gene>
<proteinExistence type="predicted"/>